<feature type="compositionally biased region" description="Basic and acidic residues" evidence="1">
    <location>
        <begin position="361"/>
        <end position="372"/>
    </location>
</feature>
<feature type="region of interest" description="Disordered" evidence="1">
    <location>
        <begin position="157"/>
        <end position="180"/>
    </location>
</feature>
<dbReference type="AlphaFoldDB" id="A0A067TWS0"/>
<sequence length="489" mass="54076">MPLLGEVPITSFFKPNPDSKKRKAKATSAPSLKKRKNEYPEGSTKDPEVTRWFTRKEEELDRVSSIINIRPCEAPKRMFSVGQGARTPKTPSMMATKKKDSGHEHLNSNSPVTHEAPPRKRQSTASGSGHSHNAPKFSDYEIDRKLVYFLPTPVTMKRQSSRQLRCQGCHTDETPSKKINSGAITIPTTLNLEPMDSDVPSSQSQNISPMTHSLSTGPALLEKPPSFLAPPPNSVLRSAQKDEHNPDILDGRDAPLLVDSSQSQMFGSLDEQPRSPGAIHLCLPEEDSVFTIPSSQSQESELILPHLEMKTRLQKTKTHPRYQLSRSSPTKAGTTPNQIPRMLSDELFSAPIQHSLLGEIRQEDESPEDSLRASDFAQPAENPDDLSATESESESEAGELLRPSNQLANPAIHGALVRQWHFSPHGSPHHITTYDDSLGGESLSSRLSQSTVASPESSYSSFPFAVREFRNMFGSNDESYPPDFPMSLR</sequence>
<accession>A0A067TWS0</accession>
<dbReference type="HOGENOM" id="CLU_652198_0_0_1"/>
<keyword evidence="3" id="KW-1185">Reference proteome</keyword>
<feature type="compositionally biased region" description="Basic and acidic residues" evidence="1">
    <location>
        <begin position="97"/>
        <end position="106"/>
    </location>
</feature>
<dbReference type="EMBL" id="KL142368">
    <property type="protein sequence ID" value="KDR83433.1"/>
    <property type="molecule type" value="Genomic_DNA"/>
</dbReference>
<gene>
    <name evidence="2" type="ORF">GALMADRAFT_235571</name>
</gene>
<dbReference type="Proteomes" id="UP000027222">
    <property type="component" value="Unassembled WGS sequence"/>
</dbReference>
<feature type="compositionally biased region" description="Polar residues" evidence="1">
    <location>
        <begin position="324"/>
        <end position="338"/>
    </location>
</feature>
<evidence type="ECO:0000313" key="2">
    <source>
        <dbReference type="EMBL" id="KDR83433.1"/>
    </source>
</evidence>
<feature type="region of interest" description="Disordered" evidence="1">
    <location>
        <begin position="313"/>
        <end position="339"/>
    </location>
</feature>
<feature type="region of interest" description="Disordered" evidence="1">
    <location>
        <begin position="1"/>
        <end position="57"/>
    </location>
</feature>
<feature type="region of interest" description="Disordered" evidence="1">
    <location>
        <begin position="431"/>
        <end position="459"/>
    </location>
</feature>
<feature type="compositionally biased region" description="Basic and acidic residues" evidence="1">
    <location>
        <begin position="37"/>
        <end position="57"/>
    </location>
</feature>
<reference evidence="3" key="1">
    <citation type="journal article" date="2014" name="Proc. Natl. Acad. Sci. U.S.A.">
        <title>Extensive sampling of basidiomycete genomes demonstrates inadequacy of the white-rot/brown-rot paradigm for wood decay fungi.</title>
        <authorList>
            <person name="Riley R."/>
            <person name="Salamov A.A."/>
            <person name="Brown D.W."/>
            <person name="Nagy L.G."/>
            <person name="Floudas D."/>
            <person name="Held B.W."/>
            <person name="Levasseur A."/>
            <person name="Lombard V."/>
            <person name="Morin E."/>
            <person name="Otillar R."/>
            <person name="Lindquist E.A."/>
            <person name="Sun H."/>
            <person name="LaButti K.M."/>
            <person name="Schmutz J."/>
            <person name="Jabbour D."/>
            <person name="Luo H."/>
            <person name="Baker S.E."/>
            <person name="Pisabarro A.G."/>
            <person name="Walton J.D."/>
            <person name="Blanchette R.A."/>
            <person name="Henrissat B."/>
            <person name="Martin F."/>
            <person name="Cullen D."/>
            <person name="Hibbett D.S."/>
            <person name="Grigoriev I.V."/>
        </authorList>
    </citation>
    <scope>NUCLEOTIDE SEQUENCE [LARGE SCALE GENOMIC DNA]</scope>
    <source>
        <strain evidence="3">CBS 339.88</strain>
    </source>
</reference>
<feature type="region of interest" description="Disordered" evidence="1">
    <location>
        <begin position="76"/>
        <end position="137"/>
    </location>
</feature>
<name>A0A067TWS0_GALM3</name>
<dbReference type="OrthoDB" id="3059337at2759"/>
<protein>
    <submittedName>
        <fullName evidence="2">Uncharacterized protein</fullName>
    </submittedName>
</protein>
<evidence type="ECO:0000313" key="3">
    <source>
        <dbReference type="Proteomes" id="UP000027222"/>
    </source>
</evidence>
<evidence type="ECO:0000256" key="1">
    <source>
        <dbReference type="SAM" id="MobiDB-lite"/>
    </source>
</evidence>
<organism evidence="2 3">
    <name type="scientific">Galerina marginata (strain CBS 339.88)</name>
    <dbReference type="NCBI Taxonomy" id="685588"/>
    <lineage>
        <taxon>Eukaryota</taxon>
        <taxon>Fungi</taxon>
        <taxon>Dikarya</taxon>
        <taxon>Basidiomycota</taxon>
        <taxon>Agaricomycotina</taxon>
        <taxon>Agaricomycetes</taxon>
        <taxon>Agaricomycetidae</taxon>
        <taxon>Agaricales</taxon>
        <taxon>Agaricineae</taxon>
        <taxon>Strophariaceae</taxon>
        <taxon>Galerina</taxon>
    </lineage>
</organism>
<feature type="region of interest" description="Disordered" evidence="1">
    <location>
        <begin position="361"/>
        <end position="403"/>
    </location>
</feature>
<proteinExistence type="predicted"/>
<feature type="compositionally biased region" description="Low complexity" evidence="1">
    <location>
        <begin position="437"/>
        <end position="450"/>
    </location>
</feature>